<evidence type="ECO:0000259" key="13">
    <source>
        <dbReference type="PROSITE" id="PS50975"/>
    </source>
</evidence>
<evidence type="ECO:0000256" key="3">
    <source>
        <dbReference type="ARBA" id="ARBA00011738"/>
    </source>
</evidence>
<reference evidence="14" key="1">
    <citation type="submission" date="2018-05" db="EMBL/GenBank/DDBJ databases">
        <authorList>
            <person name="Lanie J.A."/>
            <person name="Ng W.-L."/>
            <person name="Kazmierczak K.M."/>
            <person name="Andrzejewski T.M."/>
            <person name="Davidsen T.M."/>
            <person name="Wayne K.J."/>
            <person name="Tettelin H."/>
            <person name="Glass J.I."/>
            <person name="Rusch D."/>
            <person name="Podicherti R."/>
            <person name="Tsui H.-C.T."/>
            <person name="Winkler M.E."/>
        </authorList>
    </citation>
    <scope>NUCLEOTIDE SEQUENCE</scope>
</reference>
<dbReference type="EC" id="6.3.2.30" evidence="4"/>
<dbReference type="InterPro" id="IPR013815">
    <property type="entry name" value="ATP_grasp_subdomain_1"/>
</dbReference>
<accession>A0A381WE90</accession>
<dbReference type="InterPro" id="IPR011810">
    <property type="entry name" value="Cya_phycin_syn"/>
</dbReference>
<dbReference type="PROSITE" id="PS01011">
    <property type="entry name" value="FOLYLPOLYGLU_SYNT_1"/>
    <property type="match status" value="1"/>
</dbReference>
<comment type="function">
    <text evidence="1">Catalyzes the ATP-dependent polymerization of arginine and aspartate to multi-L-arginyl-poly-L-aspartic acid (cyanophycin; a water-insoluble reserve polymer).</text>
</comment>
<evidence type="ECO:0000256" key="4">
    <source>
        <dbReference type="ARBA" id="ARBA00012968"/>
    </source>
</evidence>
<dbReference type="PROSITE" id="PS50975">
    <property type="entry name" value="ATP_GRASP"/>
    <property type="match status" value="1"/>
</dbReference>
<evidence type="ECO:0000256" key="8">
    <source>
        <dbReference type="ARBA" id="ARBA00022741"/>
    </source>
</evidence>
<dbReference type="SUPFAM" id="SSF56059">
    <property type="entry name" value="Glutathione synthetase ATP-binding domain-like"/>
    <property type="match status" value="1"/>
</dbReference>
<dbReference type="InterPro" id="IPR013221">
    <property type="entry name" value="Mur_ligase_cen"/>
</dbReference>
<organism evidence="14">
    <name type="scientific">marine metagenome</name>
    <dbReference type="NCBI Taxonomy" id="408172"/>
    <lineage>
        <taxon>unclassified sequences</taxon>
        <taxon>metagenomes</taxon>
        <taxon>ecological metagenomes</taxon>
    </lineage>
</organism>
<dbReference type="GO" id="GO:0004326">
    <property type="term" value="F:tetrahydrofolylpolyglutamate synthase activity"/>
    <property type="evidence" value="ECO:0007669"/>
    <property type="project" value="InterPro"/>
</dbReference>
<sequence length="827" mass="90860">MILDIGILEEKPTNKIDGFYKRFTEAFPSIHEHRCSVGKPGGFFQRVKEGTWMGHVVEHVALELQTLAGMDTGFGRTRETSDKGIYHVVFSYIVSEVGQRAGELSVEICEKLISSNKYDLDAIIHELKELRERYKLGPSTYSIVDEAIARDIPFTRLNRGSLVQLGYGANQKRIRATMTGQTSSLAVDFAGDKWETKELLEKHGIPVPKGVEYKNYDNAFDLAQKWGYPLVVKPSDGNHGRGITVGVDNDELFKDAWKAAKKQSKNGYVIIEKMLKGTDYRLLVINGKLVAAAKRVPAQVTGDGKQSIQELIDEENNNPLRGYGHENILTEITVDHQTKRLIADSGYTLKSVLAKNEILLLKTTANLSTGGTAIDVTDSVHPANVHIAERAIRIVGLDIGGVDIVAPDITTPLSENNGGIVELNAAPGFRMHLQPTKGLPRNVAEPVIDMLFPPGSSSTIPIIAVTGTNGKTTTTRLLNHIMKFVGHTVGMCTTEGVYIKNRLIYEGDMTGPLSHKMVLTDPTVDMAVLECARGGMLRAGLGFRYCDVGVVTNVSADHLGQNYINDLEKMSRVKGIIPEVVKPDGYAILNADDSLVANMSNQTKGKVIYFSLDYKLNPVIKEHLKSGGMAVIFEEGAFCIMKGKWKYPLIEAKDVPITFDGKARFNIANVLAAIGAAIAMGVKNENINAALTTFFPSYSQTPGRLTMFDMGPYKVLVDFAHNVAGYDALAEFVRSLNPKNSIATICLPGDRRDEDFQNVAKTVAETFNQVILFEGYLRGKKTGYISNTLQKYLISYGMDSNKIEIITDEHDAVQYALDLAQEGDLLV</sequence>
<dbReference type="InterPro" id="IPR011761">
    <property type="entry name" value="ATP-grasp"/>
</dbReference>
<dbReference type="PANTHER" id="PTHR23135">
    <property type="entry name" value="MUR LIGASE FAMILY MEMBER"/>
    <property type="match status" value="1"/>
</dbReference>
<dbReference type="PANTHER" id="PTHR23135:SF18">
    <property type="entry name" value="CYANOPHYCIN SYNTHETASE"/>
    <property type="match status" value="1"/>
</dbReference>
<dbReference type="Pfam" id="PF18921">
    <property type="entry name" value="Cyanophycin_syn"/>
    <property type="match status" value="1"/>
</dbReference>
<proteinExistence type="inferred from homology"/>
<evidence type="ECO:0000256" key="10">
    <source>
        <dbReference type="ARBA" id="ARBA00031353"/>
    </source>
</evidence>
<evidence type="ECO:0000256" key="5">
    <source>
        <dbReference type="ARBA" id="ARBA00013005"/>
    </source>
</evidence>
<dbReference type="SUPFAM" id="SSF53244">
    <property type="entry name" value="MurD-like peptide ligases, peptide-binding domain"/>
    <property type="match status" value="1"/>
</dbReference>
<comment type="similarity">
    <text evidence="2">In the C-terminal section; belongs to the MurCDEF family.</text>
</comment>
<comment type="catalytic activity">
    <reaction evidence="12">
        <text>[L-4-(L-arginin-2-N-yl)aspartate](n) + L-aspartate + ATP = [L-4-(L-arginin-2-N-yl)aspartate](n)-L-aspartate + ADP + phosphate + H(+)</text>
        <dbReference type="Rhea" id="RHEA:13277"/>
        <dbReference type="Rhea" id="RHEA-COMP:13728"/>
        <dbReference type="Rhea" id="RHEA-COMP:13733"/>
        <dbReference type="ChEBI" id="CHEBI:15378"/>
        <dbReference type="ChEBI" id="CHEBI:29991"/>
        <dbReference type="ChEBI" id="CHEBI:30616"/>
        <dbReference type="ChEBI" id="CHEBI:43474"/>
        <dbReference type="ChEBI" id="CHEBI:137986"/>
        <dbReference type="ChEBI" id="CHEBI:137990"/>
        <dbReference type="ChEBI" id="CHEBI:456216"/>
        <dbReference type="EC" id="6.3.2.29"/>
    </reaction>
</comment>
<dbReference type="InterPro" id="IPR044019">
    <property type="entry name" value="Cyanophycin_syn_N"/>
</dbReference>
<dbReference type="NCBIfam" id="TIGR02068">
    <property type="entry name" value="cya_phycin_syn"/>
    <property type="match status" value="1"/>
</dbReference>
<comment type="subunit">
    <text evidence="3">Homodimer.</text>
</comment>
<name>A0A381WE90_9ZZZZ</name>
<dbReference type="InterPro" id="IPR036615">
    <property type="entry name" value="Mur_ligase_C_dom_sf"/>
</dbReference>
<dbReference type="Gene3D" id="3.30.1490.20">
    <property type="entry name" value="ATP-grasp fold, A domain"/>
    <property type="match status" value="1"/>
</dbReference>
<evidence type="ECO:0000256" key="11">
    <source>
        <dbReference type="ARBA" id="ARBA00048094"/>
    </source>
</evidence>
<keyword evidence="8" id="KW-0547">Nucleotide-binding</keyword>
<comment type="catalytic activity">
    <reaction evidence="11">
        <text>[L-4-(L-arginin-2-N-yl)aspartate](n)-L-aspartate + L-arginine + ATP = [L-4-(L-arginin-2-N-yl)aspartate](n+1) + ADP + phosphate + H(+)</text>
        <dbReference type="Rhea" id="RHEA:23888"/>
        <dbReference type="Rhea" id="RHEA-COMP:13732"/>
        <dbReference type="Rhea" id="RHEA-COMP:13733"/>
        <dbReference type="ChEBI" id="CHEBI:15378"/>
        <dbReference type="ChEBI" id="CHEBI:30616"/>
        <dbReference type="ChEBI" id="CHEBI:32682"/>
        <dbReference type="ChEBI" id="CHEBI:43474"/>
        <dbReference type="ChEBI" id="CHEBI:137986"/>
        <dbReference type="ChEBI" id="CHEBI:137990"/>
        <dbReference type="ChEBI" id="CHEBI:456216"/>
        <dbReference type="EC" id="6.3.2.30"/>
    </reaction>
</comment>
<dbReference type="NCBIfam" id="NF010623">
    <property type="entry name" value="PRK14016.1"/>
    <property type="match status" value="1"/>
</dbReference>
<dbReference type="Gene3D" id="3.30.470.20">
    <property type="entry name" value="ATP-grasp fold, B domain"/>
    <property type="match status" value="1"/>
</dbReference>
<evidence type="ECO:0000313" key="14">
    <source>
        <dbReference type="EMBL" id="SVA50839.1"/>
    </source>
</evidence>
<keyword evidence="9" id="KW-0067">ATP-binding</keyword>
<protein>
    <recommendedName>
        <fullName evidence="6">Cyanophycin synthetase</fullName>
        <ecNumber evidence="5">6.3.2.29</ecNumber>
        <ecNumber evidence="4">6.3.2.30</ecNumber>
    </recommendedName>
    <alternativeName>
        <fullName evidence="10">Cyanophycin synthase</fullName>
    </alternativeName>
</protein>
<dbReference type="AlphaFoldDB" id="A0A381WE90"/>
<evidence type="ECO:0000256" key="1">
    <source>
        <dbReference type="ARBA" id="ARBA00003184"/>
    </source>
</evidence>
<dbReference type="InterPro" id="IPR004101">
    <property type="entry name" value="Mur_ligase_C"/>
</dbReference>
<dbReference type="EC" id="6.3.2.29" evidence="5"/>
<dbReference type="GO" id="GO:0005524">
    <property type="term" value="F:ATP binding"/>
    <property type="evidence" value="ECO:0007669"/>
    <property type="project" value="UniProtKB-KW"/>
</dbReference>
<evidence type="ECO:0000256" key="2">
    <source>
        <dbReference type="ARBA" id="ARBA00009060"/>
    </source>
</evidence>
<feature type="domain" description="ATP-grasp" evidence="13">
    <location>
        <begin position="197"/>
        <end position="452"/>
    </location>
</feature>
<dbReference type="Gene3D" id="3.40.1190.10">
    <property type="entry name" value="Mur-like, catalytic domain"/>
    <property type="match status" value="1"/>
</dbReference>
<gene>
    <name evidence="14" type="ORF">METZ01_LOCUS103693</name>
</gene>
<dbReference type="InterPro" id="IPR005479">
    <property type="entry name" value="CPAse_ATP-bd"/>
</dbReference>
<feature type="non-terminal residue" evidence="14">
    <location>
        <position position="827"/>
    </location>
</feature>
<dbReference type="GO" id="GO:0071161">
    <property type="term" value="F:cyanophycin synthetase activity (L-arginine-adding)"/>
    <property type="evidence" value="ECO:0007669"/>
    <property type="project" value="UniProtKB-EC"/>
</dbReference>
<keyword evidence="7" id="KW-0436">Ligase</keyword>
<dbReference type="GO" id="GO:0046872">
    <property type="term" value="F:metal ion binding"/>
    <property type="evidence" value="ECO:0007669"/>
    <property type="project" value="InterPro"/>
</dbReference>
<evidence type="ECO:0000256" key="12">
    <source>
        <dbReference type="ARBA" id="ARBA00048425"/>
    </source>
</evidence>
<evidence type="ECO:0000256" key="6">
    <source>
        <dbReference type="ARBA" id="ARBA00022036"/>
    </source>
</evidence>
<dbReference type="SUPFAM" id="SSF53623">
    <property type="entry name" value="MurD-like peptide ligases, catalytic domain"/>
    <property type="match status" value="1"/>
</dbReference>
<dbReference type="Gene3D" id="3.90.190.20">
    <property type="entry name" value="Mur ligase, C-terminal domain"/>
    <property type="match status" value="1"/>
</dbReference>
<evidence type="ECO:0000256" key="9">
    <source>
        <dbReference type="ARBA" id="ARBA00022840"/>
    </source>
</evidence>
<dbReference type="InterPro" id="IPR036565">
    <property type="entry name" value="Mur-like_cat_sf"/>
</dbReference>
<dbReference type="EMBL" id="UINC01011530">
    <property type="protein sequence ID" value="SVA50839.1"/>
    <property type="molecule type" value="Genomic_DNA"/>
</dbReference>
<dbReference type="GO" id="GO:0071160">
    <property type="term" value="F:cyanophycin synthetase activity (L-aspartate-adding)"/>
    <property type="evidence" value="ECO:0007669"/>
    <property type="project" value="UniProtKB-EC"/>
</dbReference>
<dbReference type="Pfam" id="PF02875">
    <property type="entry name" value="Mur_ligase_C"/>
    <property type="match status" value="1"/>
</dbReference>
<dbReference type="InterPro" id="IPR018109">
    <property type="entry name" value="Folylpolyglutamate_synth_CS"/>
</dbReference>
<dbReference type="Pfam" id="PF08245">
    <property type="entry name" value="Mur_ligase_M"/>
    <property type="match status" value="1"/>
</dbReference>
<dbReference type="Pfam" id="PF02786">
    <property type="entry name" value="CPSase_L_D2"/>
    <property type="match status" value="1"/>
</dbReference>
<evidence type="ECO:0000256" key="7">
    <source>
        <dbReference type="ARBA" id="ARBA00022598"/>
    </source>
</evidence>